<proteinExistence type="predicted"/>
<dbReference type="EMBL" id="GG657754">
    <property type="protein sequence ID" value="EFL26459.1"/>
    <property type="molecule type" value="Genomic_DNA"/>
</dbReference>
<evidence type="ECO:0000313" key="3">
    <source>
        <dbReference type="EMBL" id="EFL26459.1"/>
    </source>
</evidence>
<feature type="compositionally biased region" description="Low complexity" evidence="1">
    <location>
        <begin position="199"/>
        <end position="231"/>
    </location>
</feature>
<gene>
    <name evidence="3" type="ORF">SSOG_06173</name>
</gene>
<dbReference type="InterPro" id="IPR010427">
    <property type="entry name" value="DUF1023"/>
</dbReference>
<dbReference type="Proteomes" id="UP000003963">
    <property type="component" value="Unassembled WGS sequence"/>
</dbReference>
<feature type="non-terminal residue" evidence="3">
    <location>
        <position position="1"/>
    </location>
</feature>
<feature type="non-terminal residue" evidence="3">
    <location>
        <position position="243"/>
    </location>
</feature>
<dbReference type="AlphaFoldDB" id="D9WUS7"/>
<keyword evidence="4" id="KW-1185">Reference proteome</keyword>
<accession>D9WUS7</accession>
<dbReference type="STRING" id="457427.SSOG_06173"/>
<evidence type="ECO:0000256" key="1">
    <source>
        <dbReference type="SAM" id="MobiDB-lite"/>
    </source>
</evidence>
<feature type="domain" description="DUF1023" evidence="2">
    <location>
        <begin position="1"/>
        <end position="142"/>
    </location>
</feature>
<name>D9WUS7_9ACTN</name>
<dbReference type="Pfam" id="PF06259">
    <property type="entry name" value="Abhydrolase_8"/>
    <property type="match status" value="1"/>
</dbReference>
<protein>
    <submittedName>
        <fullName evidence="3">Putative secreted protein</fullName>
    </submittedName>
</protein>
<feature type="region of interest" description="Disordered" evidence="1">
    <location>
        <begin position="145"/>
        <end position="243"/>
    </location>
</feature>
<sequence length="243" mass="24867">EVYGDLATARRTAVVVPGSDIDLANFDRTHDRYGTPAGMAKSLRAQLARDAPGTRTAVVAWVGYTTPVGVGPDAATSRLAKAGAPRLDRFLAGLAVTTAGTAEAPPAVFCHSYGSVLCGVARAPRWTAPGCPIWWAFGSPGMGRGRRRGAGHRGPGVGGRGTAPTGYDASPATTSWGWATARTPRPPPSAPASCPPSAPTATPATSPRARTRCATSRGSSSATSGRCAAATPHRRRTAVMTSY</sequence>
<feature type="compositionally biased region" description="Pro residues" evidence="1">
    <location>
        <begin position="184"/>
        <end position="198"/>
    </location>
</feature>
<reference evidence="3 4" key="1">
    <citation type="submission" date="2009-02" db="EMBL/GenBank/DDBJ databases">
        <title>Annotation of Streptomyces hygroscopicus strain ATCC 53653.</title>
        <authorList>
            <consortium name="The Broad Institute Genome Sequencing Platform"/>
            <consortium name="Broad Institute Microbial Sequencing Center"/>
            <person name="Fischbach M."/>
            <person name="Godfrey P."/>
            <person name="Ward D."/>
            <person name="Young S."/>
            <person name="Zeng Q."/>
            <person name="Koehrsen M."/>
            <person name="Alvarado L."/>
            <person name="Berlin A.M."/>
            <person name="Bochicchio J."/>
            <person name="Borenstein D."/>
            <person name="Chapman S.B."/>
            <person name="Chen Z."/>
            <person name="Engels R."/>
            <person name="Freedman E."/>
            <person name="Gellesch M."/>
            <person name="Goldberg J."/>
            <person name="Griggs A."/>
            <person name="Gujja S."/>
            <person name="Heilman E.R."/>
            <person name="Heiman D.I."/>
            <person name="Hepburn T.A."/>
            <person name="Howarth C."/>
            <person name="Jen D."/>
            <person name="Larson L."/>
            <person name="Lewis B."/>
            <person name="Mehta T."/>
            <person name="Park D."/>
            <person name="Pearson M."/>
            <person name="Richards J."/>
            <person name="Roberts A."/>
            <person name="Saif S."/>
            <person name="Shea T.D."/>
            <person name="Shenoy N."/>
            <person name="Sisk P."/>
            <person name="Stolte C."/>
            <person name="Sykes S.N."/>
            <person name="Thomson T."/>
            <person name="Walk T."/>
            <person name="White J."/>
            <person name="Yandava C."/>
            <person name="Straight P."/>
            <person name="Clardy J."/>
            <person name="Hung D."/>
            <person name="Kolter R."/>
            <person name="Mekalanos J."/>
            <person name="Walker S."/>
            <person name="Walsh C.T."/>
            <person name="Wieland-Brown L.C."/>
            <person name="Haas B."/>
            <person name="Nusbaum C."/>
            <person name="Birren B."/>
        </authorList>
    </citation>
    <scope>NUCLEOTIDE SEQUENCE [LARGE SCALE GENOMIC DNA]</scope>
    <source>
        <strain evidence="3 4">ATCC 53653</strain>
    </source>
</reference>
<evidence type="ECO:0000259" key="2">
    <source>
        <dbReference type="Pfam" id="PF06259"/>
    </source>
</evidence>
<evidence type="ECO:0000313" key="4">
    <source>
        <dbReference type="Proteomes" id="UP000003963"/>
    </source>
</evidence>
<organism evidence="3 4">
    <name type="scientific">Streptomyces himastatinicus ATCC 53653</name>
    <dbReference type="NCBI Taxonomy" id="457427"/>
    <lineage>
        <taxon>Bacteria</taxon>
        <taxon>Bacillati</taxon>
        <taxon>Actinomycetota</taxon>
        <taxon>Actinomycetes</taxon>
        <taxon>Kitasatosporales</taxon>
        <taxon>Streptomycetaceae</taxon>
        <taxon>Streptomyces</taxon>
        <taxon>Streptomyces violaceusniger group</taxon>
    </lineage>
</organism>
<feature type="compositionally biased region" description="Gly residues" evidence="1">
    <location>
        <begin position="152"/>
        <end position="161"/>
    </location>
</feature>
<dbReference type="HOGENOM" id="CLU_1144755_0_0_11"/>